<accession>A0A1H1DE63</accession>
<reference evidence="3" key="1">
    <citation type="submission" date="2016-10" db="EMBL/GenBank/DDBJ databases">
        <authorList>
            <person name="Varghese N."/>
            <person name="Submissions S."/>
        </authorList>
    </citation>
    <scope>NUCLEOTIDE SEQUENCE [LARGE SCALE GENOMIC DNA]</scope>
    <source>
        <strain evidence="3">DSM 17072</strain>
    </source>
</reference>
<dbReference type="EMBL" id="FNKL01000003">
    <property type="protein sequence ID" value="SDQ74539.1"/>
    <property type="molecule type" value="Genomic_DNA"/>
</dbReference>
<gene>
    <name evidence="2" type="ORF">SAMN05421664_2426</name>
</gene>
<name>A0A1H1DE63_9FLAO</name>
<feature type="signal peptide" evidence="1">
    <location>
        <begin position="1"/>
        <end position="19"/>
    </location>
</feature>
<dbReference type="AlphaFoldDB" id="A0A1H1DE63"/>
<dbReference type="Proteomes" id="UP000199627">
    <property type="component" value="Unassembled WGS sequence"/>
</dbReference>
<sequence>MKKTLYAVILTVFSLVFHAQVGINTADPQATFDVTGQAKDTKKVDGIIAPRLAGNQLKAKDALYGTNQIGAIVYATSAASPNSTKTINVTGPGYYYFDGLVWVSFKGNTAGDATRYLGGTVYSRFQQQSGGSLINSKVIGGNQNIGYNVGTVSETSSKGGIDSLIGNGYTISNPSKGIFDIKFDIPLKQIYGISVNIVDSYGYNNGNQTSTGTPVGTTSRTTEPGMRLLTNDNSQVSYISNSIIRIKTGDSNGNLNNRSFTFMVTGQ</sequence>
<proteinExistence type="predicted"/>
<keyword evidence="1" id="KW-0732">Signal</keyword>
<protein>
    <recommendedName>
        <fullName evidence="4">C1q domain-containing protein</fullName>
    </recommendedName>
</protein>
<feature type="chain" id="PRO_5011764977" description="C1q domain-containing protein" evidence="1">
    <location>
        <begin position="20"/>
        <end position="267"/>
    </location>
</feature>
<dbReference type="RefSeq" id="WP_089755998.1">
    <property type="nucleotide sequence ID" value="NZ_FNKL01000003.1"/>
</dbReference>
<keyword evidence="3" id="KW-1185">Reference proteome</keyword>
<dbReference type="OrthoDB" id="1345111at2"/>
<evidence type="ECO:0008006" key="4">
    <source>
        <dbReference type="Google" id="ProtNLM"/>
    </source>
</evidence>
<organism evidence="2 3">
    <name type="scientific">Chryseobacterium soldanellicola</name>
    <dbReference type="NCBI Taxonomy" id="311333"/>
    <lineage>
        <taxon>Bacteria</taxon>
        <taxon>Pseudomonadati</taxon>
        <taxon>Bacteroidota</taxon>
        <taxon>Flavobacteriia</taxon>
        <taxon>Flavobacteriales</taxon>
        <taxon>Weeksellaceae</taxon>
        <taxon>Chryseobacterium group</taxon>
        <taxon>Chryseobacterium</taxon>
    </lineage>
</organism>
<evidence type="ECO:0000313" key="2">
    <source>
        <dbReference type="EMBL" id="SDQ74539.1"/>
    </source>
</evidence>
<evidence type="ECO:0000256" key="1">
    <source>
        <dbReference type="SAM" id="SignalP"/>
    </source>
</evidence>
<evidence type="ECO:0000313" key="3">
    <source>
        <dbReference type="Proteomes" id="UP000199627"/>
    </source>
</evidence>
<dbReference type="STRING" id="311333.SAMN05421664_2426"/>